<dbReference type="AlphaFoldDB" id="A0AAW1P4M3"/>
<gene>
    <name evidence="1" type="ORF">WJX73_004287</name>
</gene>
<keyword evidence="2" id="KW-1185">Reference proteome</keyword>
<organism evidence="1 2">
    <name type="scientific">Symbiochloris irregularis</name>
    <dbReference type="NCBI Taxonomy" id="706552"/>
    <lineage>
        <taxon>Eukaryota</taxon>
        <taxon>Viridiplantae</taxon>
        <taxon>Chlorophyta</taxon>
        <taxon>core chlorophytes</taxon>
        <taxon>Trebouxiophyceae</taxon>
        <taxon>Trebouxiales</taxon>
        <taxon>Trebouxiaceae</taxon>
        <taxon>Symbiochloris</taxon>
    </lineage>
</organism>
<dbReference type="EMBL" id="JALJOQ010000047">
    <property type="protein sequence ID" value="KAK9804963.1"/>
    <property type="molecule type" value="Genomic_DNA"/>
</dbReference>
<reference evidence="1 2" key="1">
    <citation type="journal article" date="2024" name="Nat. Commun.">
        <title>Phylogenomics reveals the evolutionary origins of lichenization in chlorophyte algae.</title>
        <authorList>
            <person name="Puginier C."/>
            <person name="Libourel C."/>
            <person name="Otte J."/>
            <person name="Skaloud P."/>
            <person name="Haon M."/>
            <person name="Grisel S."/>
            <person name="Petersen M."/>
            <person name="Berrin J.G."/>
            <person name="Delaux P.M."/>
            <person name="Dal Grande F."/>
            <person name="Keller J."/>
        </authorList>
    </citation>
    <scope>NUCLEOTIDE SEQUENCE [LARGE SCALE GENOMIC DNA]</scope>
    <source>
        <strain evidence="1 2">SAG 2036</strain>
    </source>
</reference>
<protein>
    <submittedName>
        <fullName evidence="1">Uncharacterized protein</fullName>
    </submittedName>
</protein>
<name>A0AAW1P4M3_9CHLO</name>
<comment type="caution">
    <text evidence="1">The sequence shown here is derived from an EMBL/GenBank/DDBJ whole genome shotgun (WGS) entry which is preliminary data.</text>
</comment>
<evidence type="ECO:0000313" key="2">
    <source>
        <dbReference type="Proteomes" id="UP001465755"/>
    </source>
</evidence>
<accession>A0AAW1P4M3</accession>
<dbReference type="Proteomes" id="UP001465755">
    <property type="component" value="Unassembled WGS sequence"/>
</dbReference>
<proteinExistence type="predicted"/>
<evidence type="ECO:0000313" key="1">
    <source>
        <dbReference type="EMBL" id="KAK9804963.1"/>
    </source>
</evidence>
<sequence>MNGCQPPHLLSQHYQVEQYEPAQLNTYELEREARIRANREKALSLGIILAKPASPVKVKAPPAPKRQPVELAATRKSERLRGASATNTTLSSSLGQEELPDLAKQAQQIQKRDIPADCSEAEELRELNLHRLATMSDKALRVRIRKIRKVVKLQSFISVLRETNVQPDLIEEAEKALELLTD</sequence>